<evidence type="ECO:0000259" key="2">
    <source>
        <dbReference type="Pfam" id="PF07995"/>
    </source>
</evidence>
<feature type="chain" id="PRO_5046408430" evidence="1">
    <location>
        <begin position="21"/>
        <end position="411"/>
    </location>
</feature>
<feature type="signal peptide" evidence="1">
    <location>
        <begin position="1"/>
        <end position="20"/>
    </location>
</feature>
<dbReference type="InterPro" id="IPR011042">
    <property type="entry name" value="6-blade_b-propeller_TolB-like"/>
</dbReference>
<dbReference type="PANTHER" id="PTHR19328:SF75">
    <property type="entry name" value="ALDOSE SUGAR DEHYDROGENASE YLII"/>
    <property type="match status" value="1"/>
</dbReference>
<reference evidence="3 4" key="1">
    <citation type="submission" date="2023-02" db="EMBL/GenBank/DDBJ databases">
        <title>Genome sequence of Mucilaginibacter jinjuensis strain KACC 16571.</title>
        <authorList>
            <person name="Kim S."/>
            <person name="Heo J."/>
            <person name="Kwon S.-W."/>
        </authorList>
    </citation>
    <scope>NUCLEOTIDE SEQUENCE [LARGE SCALE GENOMIC DNA]</scope>
    <source>
        <strain evidence="3 4">KACC 16571</strain>
    </source>
</reference>
<accession>A0ABY7TFS9</accession>
<dbReference type="PROSITE" id="PS51257">
    <property type="entry name" value="PROKAR_LIPOPROTEIN"/>
    <property type="match status" value="1"/>
</dbReference>
<dbReference type="EMBL" id="CP117167">
    <property type="protein sequence ID" value="WCT14472.1"/>
    <property type="molecule type" value="Genomic_DNA"/>
</dbReference>
<name>A0ABY7TFS9_9SPHI</name>
<evidence type="ECO:0000256" key="1">
    <source>
        <dbReference type="SAM" id="SignalP"/>
    </source>
</evidence>
<evidence type="ECO:0000313" key="4">
    <source>
        <dbReference type="Proteomes" id="UP001216139"/>
    </source>
</evidence>
<dbReference type="Proteomes" id="UP001216139">
    <property type="component" value="Chromosome"/>
</dbReference>
<protein>
    <submittedName>
        <fullName evidence="3">PQQ-dependent sugar dehydrogenase</fullName>
    </submittedName>
</protein>
<dbReference type="Pfam" id="PF07995">
    <property type="entry name" value="GSDH"/>
    <property type="match status" value="1"/>
</dbReference>
<keyword evidence="4" id="KW-1185">Reference proteome</keyword>
<sequence>MKNYIKIIAASCLLLTAACAKKSKPEESIGMSAGGNPASVETLPPNSNYKPAFEGQTRVAAVKTATAFRATIVTSSLNAPWGIAALPDGRFLITEKAGTMRLITSNGHVGSPLANVPAVNAAGQGGLLGLCIDPAFSNNRMVFWSFSERGSNGNVLAVAKGRLATDETEFENVTVIYRATPAYTGANQYGSRVIFDGTGNLFVSSGDRSDPAIRIQAQDPNSGIGKIIRITTDGQPAPGNPFIGQANTRPEVYSLGHRNEHGLVIHPVTGDLWEAELGPRGGDEINIIKPGANYGWPVITYGIDYSGQPIGNAIQQQTGMEQPIYYWDPVISPSGMTFYKGNRIPEWENNLFVCALSGMHIDRLVIANNKVTGEERLLISEGQRFRDVIQGPDNALYAITDQGKLYRIDRD</sequence>
<organism evidence="3 4">
    <name type="scientific">Mucilaginibacter jinjuensis</name>
    <dbReference type="NCBI Taxonomy" id="1176721"/>
    <lineage>
        <taxon>Bacteria</taxon>
        <taxon>Pseudomonadati</taxon>
        <taxon>Bacteroidota</taxon>
        <taxon>Sphingobacteriia</taxon>
        <taxon>Sphingobacteriales</taxon>
        <taxon>Sphingobacteriaceae</taxon>
        <taxon>Mucilaginibacter</taxon>
    </lineage>
</organism>
<dbReference type="InterPro" id="IPR012938">
    <property type="entry name" value="Glc/Sorbosone_DH"/>
</dbReference>
<evidence type="ECO:0000313" key="3">
    <source>
        <dbReference type="EMBL" id="WCT14472.1"/>
    </source>
</evidence>
<dbReference type="SUPFAM" id="SSF50952">
    <property type="entry name" value="Soluble quinoprotein glucose dehydrogenase"/>
    <property type="match status" value="1"/>
</dbReference>
<feature type="domain" description="Glucose/Sorbosone dehydrogenase" evidence="2">
    <location>
        <begin position="77"/>
        <end position="407"/>
    </location>
</feature>
<dbReference type="PANTHER" id="PTHR19328">
    <property type="entry name" value="HEDGEHOG-INTERACTING PROTEIN"/>
    <property type="match status" value="1"/>
</dbReference>
<dbReference type="RefSeq" id="WP_273632972.1">
    <property type="nucleotide sequence ID" value="NZ_CP117167.1"/>
</dbReference>
<gene>
    <name evidence="3" type="ORF">PQO05_11060</name>
</gene>
<keyword evidence="1" id="KW-0732">Signal</keyword>
<dbReference type="InterPro" id="IPR011041">
    <property type="entry name" value="Quinoprot_gluc/sorb_DH_b-prop"/>
</dbReference>
<proteinExistence type="predicted"/>
<dbReference type="Gene3D" id="2.120.10.30">
    <property type="entry name" value="TolB, C-terminal domain"/>
    <property type="match status" value="1"/>
</dbReference>